<sequence>MIQGSDWNPKQARMRKLIRKADGFDEAMQICMDLHASVHFGIVSNRRMLTYADLICDGLVDDDYRQHPLKNSYTIAWNIWHMTRIEDLTMNLLVRETEQVFNADWQKQINTHVSDTGNAMTKEEMVTFSEPLNIEALLAYRNAVCTQTRAILQTLSASDMKQPVSASGTERVLSEGGVTEHPDLIWLQDFWGKKDIAGILLLPITRHQSVHWNDAAKIKASLMKIRK</sequence>
<dbReference type="Gene3D" id="1.20.120.450">
    <property type="entry name" value="dinb family like domain"/>
    <property type="match status" value="1"/>
</dbReference>
<evidence type="ECO:0000313" key="3">
    <source>
        <dbReference type="Proteomes" id="UP000306912"/>
    </source>
</evidence>
<dbReference type="OrthoDB" id="9778466at2"/>
<dbReference type="Proteomes" id="UP000306912">
    <property type="component" value="Unassembled WGS sequence"/>
</dbReference>
<dbReference type="RefSeq" id="WP_138190348.1">
    <property type="nucleotide sequence ID" value="NZ_VBWP01000002.1"/>
</dbReference>
<keyword evidence="3" id="KW-1185">Reference proteome</keyword>
<gene>
    <name evidence="2" type="ORF">FEZ08_03595</name>
</gene>
<proteinExistence type="predicted"/>
<organism evidence="2 3">
    <name type="scientific">Culicoidibacter larvae</name>
    <dbReference type="NCBI Taxonomy" id="2579976"/>
    <lineage>
        <taxon>Bacteria</taxon>
        <taxon>Bacillati</taxon>
        <taxon>Bacillota</taxon>
        <taxon>Culicoidibacteria</taxon>
        <taxon>Culicoidibacterales</taxon>
        <taxon>Culicoidibacteraceae</taxon>
        <taxon>Culicoidibacter</taxon>
    </lineage>
</organism>
<dbReference type="InterPro" id="IPR034660">
    <property type="entry name" value="DinB/YfiT-like"/>
</dbReference>
<dbReference type="InterPro" id="IPR024775">
    <property type="entry name" value="DinB-like"/>
</dbReference>
<feature type="domain" description="DinB-like" evidence="1">
    <location>
        <begin position="55"/>
        <end position="167"/>
    </location>
</feature>
<dbReference type="Pfam" id="PF12867">
    <property type="entry name" value="DinB_2"/>
    <property type="match status" value="1"/>
</dbReference>
<protein>
    <submittedName>
        <fullName evidence="2">DinB family protein</fullName>
    </submittedName>
</protein>
<name>A0A5R8QF98_9FIRM</name>
<reference evidence="2 3" key="1">
    <citation type="submission" date="2019-05" db="EMBL/GenBank/DDBJ databases">
        <title>Culicoidintestinum kansasii gen. nov., sp. nov. from the gastrointestinal tract of the biting midge, Culicoides sonorensis.</title>
        <authorList>
            <person name="Neupane S."/>
            <person name="Ghosh A."/>
            <person name="Gunther S."/>
            <person name="Martin K."/>
            <person name="Zurek L."/>
        </authorList>
    </citation>
    <scope>NUCLEOTIDE SEQUENCE [LARGE SCALE GENOMIC DNA]</scope>
    <source>
        <strain evidence="2 3">CS-1</strain>
    </source>
</reference>
<evidence type="ECO:0000313" key="2">
    <source>
        <dbReference type="EMBL" id="TLG76711.1"/>
    </source>
</evidence>
<dbReference type="AlphaFoldDB" id="A0A5R8QF98"/>
<dbReference type="InParanoid" id="A0A5R8QF98"/>
<dbReference type="SUPFAM" id="SSF109854">
    <property type="entry name" value="DinB/YfiT-like putative metalloenzymes"/>
    <property type="match status" value="1"/>
</dbReference>
<comment type="caution">
    <text evidence="2">The sequence shown here is derived from an EMBL/GenBank/DDBJ whole genome shotgun (WGS) entry which is preliminary data.</text>
</comment>
<accession>A0A5R8QF98</accession>
<dbReference type="EMBL" id="VBWP01000002">
    <property type="protein sequence ID" value="TLG76711.1"/>
    <property type="molecule type" value="Genomic_DNA"/>
</dbReference>
<evidence type="ECO:0000259" key="1">
    <source>
        <dbReference type="Pfam" id="PF12867"/>
    </source>
</evidence>